<name>A0A5N8VA82_9ACTN</name>
<evidence type="ECO:0000259" key="2">
    <source>
        <dbReference type="Pfam" id="PF11611"/>
    </source>
</evidence>
<comment type="caution">
    <text evidence="3">The sequence shown here is derived from an EMBL/GenBank/DDBJ whole genome shotgun (WGS) entry which is preliminary data.</text>
</comment>
<keyword evidence="4" id="KW-1185">Reference proteome</keyword>
<evidence type="ECO:0000313" key="4">
    <source>
        <dbReference type="Proteomes" id="UP000325849"/>
    </source>
</evidence>
<dbReference type="Proteomes" id="UP000325849">
    <property type="component" value="Unassembled WGS sequence"/>
</dbReference>
<accession>A0A5N8VA82</accession>
<proteinExistence type="predicted"/>
<sequence>MPKGRLPRALMWTTLAALTLPVAGCDAGGGGPAAPSPSAAVQRPSRAYKDGHLTFTLLSLRCGLTAVSGSHSEAQPDGQFCAVRLRVENKDPEFHTYVVARQRLEGVAGRRGRADTFAMAVRRQHDQVEIGGHDLVEVEIWYDVPRDAKVTGVRVSGDRDRAGFMDSSPVEHAPEGVLIPMKPLVGW</sequence>
<evidence type="ECO:0000313" key="3">
    <source>
        <dbReference type="EMBL" id="MPY31929.1"/>
    </source>
</evidence>
<dbReference type="AlphaFoldDB" id="A0A5N8VA82"/>
<protein>
    <submittedName>
        <fullName evidence="3">DUF4352 domain-containing protein</fullName>
    </submittedName>
</protein>
<reference evidence="3 4" key="1">
    <citation type="submission" date="2019-07" db="EMBL/GenBank/DDBJ databases">
        <title>New species of Amycolatopsis and Streptomyces.</title>
        <authorList>
            <person name="Duangmal K."/>
            <person name="Teo W.F.A."/>
            <person name="Lipun K."/>
        </authorList>
    </citation>
    <scope>NUCLEOTIDE SEQUENCE [LARGE SCALE GENOMIC DNA]</scope>
    <source>
        <strain evidence="3 4">NBRC 109810</strain>
    </source>
</reference>
<dbReference type="EMBL" id="VJZD01000035">
    <property type="protein sequence ID" value="MPY31929.1"/>
    <property type="molecule type" value="Genomic_DNA"/>
</dbReference>
<evidence type="ECO:0000256" key="1">
    <source>
        <dbReference type="SAM" id="SignalP"/>
    </source>
</evidence>
<feature type="domain" description="DUF4352" evidence="2">
    <location>
        <begin position="48"/>
        <end position="149"/>
    </location>
</feature>
<keyword evidence="1" id="KW-0732">Signal</keyword>
<feature type="chain" id="PRO_5038602107" evidence="1">
    <location>
        <begin position="28"/>
        <end position="187"/>
    </location>
</feature>
<dbReference type="OrthoDB" id="4554997at2"/>
<dbReference type="RefSeq" id="WP_152886875.1">
    <property type="nucleotide sequence ID" value="NZ_JBHJTU010000006.1"/>
</dbReference>
<gene>
    <name evidence="3" type="ORF">FNH09_11700</name>
</gene>
<dbReference type="Pfam" id="PF11611">
    <property type="entry name" value="DUF4352"/>
    <property type="match status" value="1"/>
</dbReference>
<organism evidence="3 4">
    <name type="scientific">Streptomyces adustus</name>
    <dbReference type="NCBI Taxonomy" id="1609272"/>
    <lineage>
        <taxon>Bacteria</taxon>
        <taxon>Bacillati</taxon>
        <taxon>Actinomycetota</taxon>
        <taxon>Actinomycetes</taxon>
        <taxon>Kitasatosporales</taxon>
        <taxon>Streptomycetaceae</taxon>
        <taxon>Streptomyces</taxon>
    </lineage>
</organism>
<dbReference type="InterPro" id="IPR029051">
    <property type="entry name" value="DUF4352"/>
</dbReference>
<feature type="signal peptide" evidence="1">
    <location>
        <begin position="1"/>
        <end position="27"/>
    </location>
</feature>